<organism evidence="2 3">
    <name type="scientific">Tagetes erecta</name>
    <name type="common">African marigold</name>
    <dbReference type="NCBI Taxonomy" id="13708"/>
    <lineage>
        <taxon>Eukaryota</taxon>
        <taxon>Viridiplantae</taxon>
        <taxon>Streptophyta</taxon>
        <taxon>Embryophyta</taxon>
        <taxon>Tracheophyta</taxon>
        <taxon>Spermatophyta</taxon>
        <taxon>Magnoliopsida</taxon>
        <taxon>eudicotyledons</taxon>
        <taxon>Gunneridae</taxon>
        <taxon>Pentapetalae</taxon>
        <taxon>asterids</taxon>
        <taxon>campanulids</taxon>
        <taxon>Asterales</taxon>
        <taxon>Asteraceae</taxon>
        <taxon>Asteroideae</taxon>
        <taxon>Heliantheae alliance</taxon>
        <taxon>Tageteae</taxon>
        <taxon>Tagetes</taxon>
    </lineage>
</organism>
<reference evidence="2" key="1">
    <citation type="journal article" date="2023" name="bioRxiv">
        <title>Improved chromosome-level genome assembly for marigold (Tagetes erecta).</title>
        <authorList>
            <person name="Jiang F."/>
            <person name="Yuan L."/>
            <person name="Wang S."/>
            <person name="Wang H."/>
            <person name="Xu D."/>
            <person name="Wang A."/>
            <person name="Fan W."/>
        </authorList>
    </citation>
    <scope>NUCLEOTIDE SEQUENCE</scope>
    <source>
        <strain evidence="2">WSJ</strain>
        <tissue evidence="2">Leaf</tissue>
    </source>
</reference>
<evidence type="ECO:0000313" key="3">
    <source>
        <dbReference type="Proteomes" id="UP001229421"/>
    </source>
</evidence>
<feature type="transmembrane region" description="Helical" evidence="1">
    <location>
        <begin position="63"/>
        <end position="88"/>
    </location>
</feature>
<sequence length="164" mass="17998">MTHSASTTNINHIPVDNIPQTNLQTFFATAYFIFFQCIAYIAAIRGDGLVTPARHLWARYYPLVAFGDELVVMPPSTLTFLITVLLAFVEIKSQSLLGFPFQTHPQLVMFSVTTLLIYGLASSVELVVSSVGLDPTSVYVVISRLGRIGSLCVLVASLASLFYF</sequence>
<keyword evidence="3" id="KW-1185">Reference proteome</keyword>
<dbReference type="AlphaFoldDB" id="A0AAD8L0G1"/>
<feature type="transmembrane region" description="Helical" evidence="1">
    <location>
        <begin position="23"/>
        <end position="43"/>
    </location>
</feature>
<evidence type="ECO:0000313" key="2">
    <source>
        <dbReference type="EMBL" id="KAK1430526.1"/>
    </source>
</evidence>
<name>A0AAD8L0G1_TARER</name>
<proteinExistence type="predicted"/>
<accession>A0AAD8L0G1</accession>
<comment type="caution">
    <text evidence="2">The sequence shown here is derived from an EMBL/GenBank/DDBJ whole genome shotgun (WGS) entry which is preliminary data.</text>
</comment>
<evidence type="ECO:0000256" key="1">
    <source>
        <dbReference type="SAM" id="Phobius"/>
    </source>
</evidence>
<dbReference type="Proteomes" id="UP001229421">
    <property type="component" value="Unassembled WGS sequence"/>
</dbReference>
<keyword evidence="1" id="KW-1133">Transmembrane helix</keyword>
<feature type="transmembrane region" description="Helical" evidence="1">
    <location>
        <begin position="108"/>
        <end position="133"/>
    </location>
</feature>
<keyword evidence="1" id="KW-0812">Transmembrane</keyword>
<feature type="transmembrane region" description="Helical" evidence="1">
    <location>
        <begin position="145"/>
        <end position="163"/>
    </location>
</feature>
<dbReference type="EMBL" id="JAUHHV010000003">
    <property type="protein sequence ID" value="KAK1430526.1"/>
    <property type="molecule type" value="Genomic_DNA"/>
</dbReference>
<protein>
    <submittedName>
        <fullName evidence="2">Uncharacterized protein</fullName>
    </submittedName>
</protein>
<keyword evidence="1" id="KW-0472">Membrane</keyword>
<gene>
    <name evidence="2" type="ORF">QVD17_13334</name>
</gene>